<evidence type="ECO:0000313" key="3">
    <source>
        <dbReference type="Proteomes" id="UP000077143"/>
    </source>
</evidence>
<sequence length="269" mass="30475">MRLSEWASIATDELPTAGMGRFFYKNQLADACAKGGYGRPYWIPQHVLTGIDAYAEGPRARAVRGAQALGRYEQLAEAIIVGSSQRRGVVRLPDDAGRFVDRTWNTVETALRRRLFRRTDAGLEPLWLWLNEDGLPRDPHGWHHTFAEANARIAALGMHNFSCTPHMLRHSFALRWFSVGKLVYSSRLEHLSQDEQRDFRIQFGDTWHLVQTMMGHRRVETTKDVYLEPFRALDVEVLQTQAHGLPVAEMMADLFASHPAVLGDPAAPT</sequence>
<keyword evidence="2" id="KW-0614">Plasmid</keyword>
<accession>A0A172UWU2</accession>
<name>A0A172UWU2_9MYCO</name>
<dbReference type="Gene3D" id="1.10.443.10">
    <property type="entry name" value="Intergrase catalytic core"/>
    <property type="match status" value="1"/>
</dbReference>
<dbReference type="KEGG" id="madi:A7U43_27745"/>
<dbReference type="GO" id="GO:0006310">
    <property type="term" value="P:DNA recombination"/>
    <property type="evidence" value="ECO:0007669"/>
    <property type="project" value="UniProtKB-KW"/>
</dbReference>
<geneLocation type="plasmid" evidence="3">
    <name>pmyc1</name>
</geneLocation>
<protein>
    <submittedName>
        <fullName evidence="2">Uncharacterized protein</fullName>
    </submittedName>
</protein>
<dbReference type="EMBL" id="CP015597">
    <property type="protein sequence ID" value="ANE83526.1"/>
    <property type="molecule type" value="Genomic_DNA"/>
</dbReference>
<organism evidence="2 3">
    <name type="scientific">Mycobacterium adipatum</name>
    <dbReference type="NCBI Taxonomy" id="1682113"/>
    <lineage>
        <taxon>Bacteria</taxon>
        <taxon>Bacillati</taxon>
        <taxon>Actinomycetota</taxon>
        <taxon>Actinomycetes</taxon>
        <taxon>Mycobacteriales</taxon>
        <taxon>Mycobacteriaceae</taxon>
        <taxon>Mycobacterium</taxon>
    </lineage>
</organism>
<dbReference type="GO" id="GO:0015074">
    <property type="term" value="P:DNA integration"/>
    <property type="evidence" value="ECO:0007669"/>
    <property type="project" value="InterPro"/>
</dbReference>
<gene>
    <name evidence="2" type="ORF">A7U43_27745</name>
</gene>
<dbReference type="AlphaFoldDB" id="A0A172UWU2"/>
<evidence type="ECO:0000313" key="2">
    <source>
        <dbReference type="EMBL" id="ANE83526.1"/>
    </source>
</evidence>
<evidence type="ECO:0000256" key="1">
    <source>
        <dbReference type="ARBA" id="ARBA00023172"/>
    </source>
</evidence>
<dbReference type="Proteomes" id="UP000077143">
    <property type="component" value="Plasmid pMYC1"/>
</dbReference>
<dbReference type="OrthoDB" id="4020134at2"/>
<dbReference type="InterPro" id="IPR013762">
    <property type="entry name" value="Integrase-like_cat_sf"/>
</dbReference>
<dbReference type="InterPro" id="IPR011010">
    <property type="entry name" value="DNA_brk_join_enz"/>
</dbReference>
<keyword evidence="3" id="KW-1185">Reference proteome</keyword>
<reference evidence="2 3" key="1">
    <citation type="submission" date="2016-05" db="EMBL/GenBank/DDBJ databases">
        <title>Complete genome sequence of a phthalic acid esters degrading Mycobacterium sp. YC-RL4.</title>
        <authorList>
            <person name="Ren L."/>
            <person name="Fan S."/>
            <person name="Ruth N."/>
            <person name="Jia Y."/>
            <person name="Wang J."/>
            <person name="Qiao C."/>
        </authorList>
    </citation>
    <scope>NUCLEOTIDE SEQUENCE [LARGE SCALE GENOMIC DNA]</scope>
    <source>
        <strain evidence="2 3">YC-RL4</strain>
        <plasmid evidence="3">pmyc1</plasmid>
    </source>
</reference>
<dbReference type="SUPFAM" id="SSF56349">
    <property type="entry name" value="DNA breaking-rejoining enzymes"/>
    <property type="match status" value="1"/>
</dbReference>
<dbReference type="GO" id="GO:0003677">
    <property type="term" value="F:DNA binding"/>
    <property type="evidence" value="ECO:0007669"/>
    <property type="project" value="InterPro"/>
</dbReference>
<keyword evidence="1" id="KW-0233">DNA recombination</keyword>
<proteinExistence type="predicted"/>